<proteinExistence type="predicted"/>
<dbReference type="InterPro" id="IPR025836">
    <property type="entry name" value="Zn_knuckle_CX2CX4HX4C"/>
</dbReference>
<sequence length="716" mass="83455">MAALGEEVLYLDRDQVVDEHQIRKKLVGRILTEKNVNKITVKKSIKRMWGEPQGLIISSMGTNTYLFNFKHEEDAIRIHGEGPWRVDGHMLSLKWWSSELSFEEVCYNSIAIWVQIHALPLEKLNKSNAEKIGTSLGKLIEVEDPYVDRNLLRNFLRVKVEVNALEQLKTGFQYKRNNSRYSWASFKYERLYDYCYNCGRIGHDRRSCRKEKAMAIDKSNLLRYGPDLSAPGLRSISSLAEKAGIEQKSNGIKILETNSWVACGKNSWNREWVTEEERECRPIQEQVDTVEAGGTGADLHATRRFQQQMGIEDMSREKDTQYLGNGAGQNMEKETKKDKDRIVGITEGEQNIPTMMGIREKEVQLTIENFLKTTTGGDKRDKEEKNELKKRVQRENNPDQRDVWWNYRERAKTVSNYLQAGQQIYNSDDGGLYIVELANEEDEKEEVAKQAESIAKMWEIELARHINNSLKLKRRRDDETPMMIEGAENEEEEAERAGLYLEGRKKCRKEAIYEEQEGQRMQIQEKTGKILMAGEAGFNIPPTKPRVLAKEKSVSRIKRRLHFDNIFCVELRDLSGGLSLFWNEKYDVEVYFWNNNLIKTYVDDRKGNRWIGSRCTWFSNPRNGFVTRERIDRVMANWEWWSLNQQGFPFSFTGCEFRPLILEFKNHSNLRYNWTDHKECKEIVKKGWNKGGETNSEGAGVGLRIKKLQGEIKKME</sequence>
<dbReference type="Proteomes" id="UP000289738">
    <property type="component" value="Chromosome B10"/>
</dbReference>
<dbReference type="PROSITE" id="PS50158">
    <property type="entry name" value="ZF_CCHC"/>
    <property type="match status" value="1"/>
</dbReference>
<dbReference type="InterPro" id="IPR001878">
    <property type="entry name" value="Znf_CCHC"/>
</dbReference>
<dbReference type="EMBL" id="SDMP01000020">
    <property type="protein sequence ID" value="RYQ82719.1"/>
    <property type="molecule type" value="Genomic_DNA"/>
</dbReference>
<keyword evidence="5" id="KW-1185">Reference proteome</keyword>
<evidence type="ECO:0000256" key="1">
    <source>
        <dbReference type="PROSITE-ProRule" id="PRU00047"/>
    </source>
</evidence>
<evidence type="ECO:0000313" key="4">
    <source>
        <dbReference type="EMBL" id="RYQ82719.1"/>
    </source>
</evidence>
<dbReference type="Pfam" id="PF14111">
    <property type="entry name" value="DUF4283"/>
    <property type="match status" value="1"/>
</dbReference>
<keyword evidence="1" id="KW-0479">Metal-binding</keyword>
<dbReference type="PANTHER" id="PTHR31286:SF178">
    <property type="entry name" value="DUF4283 DOMAIN-CONTAINING PROTEIN"/>
    <property type="match status" value="1"/>
</dbReference>
<dbReference type="AlphaFoldDB" id="A0A444WZ69"/>
<dbReference type="InterPro" id="IPR036875">
    <property type="entry name" value="Znf_CCHC_sf"/>
</dbReference>
<feature type="domain" description="CCHC-type" evidence="3">
    <location>
        <begin position="195"/>
        <end position="210"/>
    </location>
</feature>
<organism evidence="4 5">
    <name type="scientific">Arachis hypogaea</name>
    <name type="common">Peanut</name>
    <dbReference type="NCBI Taxonomy" id="3818"/>
    <lineage>
        <taxon>Eukaryota</taxon>
        <taxon>Viridiplantae</taxon>
        <taxon>Streptophyta</taxon>
        <taxon>Embryophyta</taxon>
        <taxon>Tracheophyta</taxon>
        <taxon>Spermatophyta</taxon>
        <taxon>Magnoliopsida</taxon>
        <taxon>eudicotyledons</taxon>
        <taxon>Gunneridae</taxon>
        <taxon>Pentapetalae</taxon>
        <taxon>rosids</taxon>
        <taxon>fabids</taxon>
        <taxon>Fabales</taxon>
        <taxon>Fabaceae</taxon>
        <taxon>Papilionoideae</taxon>
        <taxon>50 kb inversion clade</taxon>
        <taxon>dalbergioids sensu lato</taxon>
        <taxon>Dalbergieae</taxon>
        <taxon>Pterocarpus clade</taxon>
        <taxon>Arachis</taxon>
    </lineage>
</organism>
<dbReference type="GO" id="GO:0008270">
    <property type="term" value="F:zinc ion binding"/>
    <property type="evidence" value="ECO:0007669"/>
    <property type="project" value="UniProtKB-KW"/>
</dbReference>
<feature type="compositionally biased region" description="Basic and acidic residues" evidence="2">
    <location>
        <begin position="377"/>
        <end position="396"/>
    </location>
</feature>
<keyword evidence="1" id="KW-0863">Zinc-finger</keyword>
<dbReference type="InterPro" id="IPR025558">
    <property type="entry name" value="DUF4283"/>
</dbReference>
<dbReference type="GO" id="GO:0003676">
    <property type="term" value="F:nucleic acid binding"/>
    <property type="evidence" value="ECO:0007669"/>
    <property type="project" value="InterPro"/>
</dbReference>
<evidence type="ECO:0000259" key="3">
    <source>
        <dbReference type="PROSITE" id="PS50158"/>
    </source>
</evidence>
<feature type="region of interest" description="Disordered" evidence="2">
    <location>
        <begin position="374"/>
        <end position="396"/>
    </location>
</feature>
<keyword evidence="1" id="KW-0862">Zinc</keyword>
<name>A0A444WZ69_ARAHY</name>
<reference evidence="4 5" key="1">
    <citation type="submission" date="2019-01" db="EMBL/GenBank/DDBJ databases">
        <title>Sequencing of cultivated peanut Arachis hypogaea provides insights into genome evolution and oil improvement.</title>
        <authorList>
            <person name="Chen X."/>
        </authorList>
    </citation>
    <scope>NUCLEOTIDE SEQUENCE [LARGE SCALE GENOMIC DNA]</scope>
    <source>
        <strain evidence="5">cv. Fuhuasheng</strain>
        <tissue evidence="4">Leaves</tissue>
    </source>
</reference>
<gene>
    <name evidence="4" type="ORF">Ahy_B10g101285</name>
</gene>
<dbReference type="PANTHER" id="PTHR31286">
    <property type="entry name" value="GLYCINE-RICH CELL WALL STRUCTURAL PROTEIN 1.8-LIKE"/>
    <property type="match status" value="1"/>
</dbReference>
<dbReference type="Pfam" id="PF14392">
    <property type="entry name" value="zf-CCHC_4"/>
    <property type="match status" value="1"/>
</dbReference>
<protein>
    <recommendedName>
        <fullName evidence="3">CCHC-type domain-containing protein</fullName>
    </recommendedName>
</protein>
<dbReference type="InterPro" id="IPR040256">
    <property type="entry name" value="At4g02000-like"/>
</dbReference>
<dbReference type="SUPFAM" id="SSF57756">
    <property type="entry name" value="Retrovirus zinc finger-like domains"/>
    <property type="match status" value="1"/>
</dbReference>
<evidence type="ECO:0000256" key="2">
    <source>
        <dbReference type="SAM" id="MobiDB-lite"/>
    </source>
</evidence>
<dbReference type="STRING" id="3818.A0A444WZ69"/>
<evidence type="ECO:0000313" key="5">
    <source>
        <dbReference type="Proteomes" id="UP000289738"/>
    </source>
</evidence>
<accession>A0A444WZ69</accession>
<comment type="caution">
    <text evidence="4">The sequence shown here is derived from an EMBL/GenBank/DDBJ whole genome shotgun (WGS) entry which is preliminary data.</text>
</comment>